<accession>A0ABQ1HCF7</accession>
<feature type="region of interest" description="Disordered" evidence="1">
    <location>
        <begin position="205"/>
        <end position="227"/>
    </location>
</feature>
<feature type="compositionally biased region" description="Low complexity" evidence="1">
    <location>
        <begin position="151"/>
        <end position="176"/>
    </location>
</feature>
<reference evidence="3" key="1">
    <citation type="journal article" date="2019" name="Int. J. Syst. Evol. Microbiol.">
        <title>The Global Catalogue of Microorganisms (GCM) 10K type strain sequencing project: providing services to taxonomists for standard genome sequencing and annotation.</title>
        <authorList>
            <consortium name="The Broad Institute Genomics Platform"/>
            <consortium name="The Broad Institute Genome Sequencing Center for Infectious Disease"/>
            <person name="Wu L."/>
            <person name="Ma J."/>
        </authorList>
    </citation>
    <scope>NUCLEOTIDE SEQUENCE [LARGE SCALE GENOMIC DNA]</scope>
    <source>
        <strain evidence="3">CGMCC 1.15905</strain>
    </source>
</reference>
<evidence type="ECO:0000256" key="1">
    <source>
        <dbReference type="SAM" id="MobiDB-lite"/>
    </source>
</evidence>
<evidence type="ECO:0000313" key="3">
    <source>
        <dbReference type="Proteomes" id="UP000623419"/>
    </source>
</evidence>
<gene>
    <name evidence="2" type="ORF">GCM10011521_06300</name>
</gene>
<organism evidence="2 3">
    <name type="scientific">Arenimonas soli</name>
    <dbReference type="NCBI Taxonomy" id="2269504"/>
    <lineage>
        <taxon>Bacteria</taxon>
        <taxon>Pseudomonadati</taxon>
        <taxon>Pseudomonadota</taxon>
        <taxon>Gammaproteobacteria</taxon>
        <taxon>Lysobacterales</taxon>
        <taxon>Lysobacteraceae</taxon>
        <taxon>Arenimonas</taxon>
    </lineage>
</organism>
<dbReference type="EMBL" id="BMKC01000001">
    <property type="protein sequence ID" value="GGA70910.1"/>
    <property type="molecule type" value="Genomic_DNA"/>
</dbReference>
<name>A0ABQ1HCF7_9GAMM</name>
<evidence type="ECO:0000313" key="2">
    <source>
        <dbReference type="EMBL" id="GGA70910.1"/>
    </source>
</evidence>
<protein>
    <submittedName>
        <fullName evidence="2">Uncharacterized protein</fullName>
    </submittedName>
</protein>
<proteinExistence type="predicted"/>
<sequence>MPWLRATWPLRWPASAPKRSCTSHGLARVCRPAPRPNKATPRAAMKVEWAKAAAASPAACITIGQTVSTATEGRRPPRSSHILPGNCATPKADSTRAACASSMPRATSSGTNSVIRAMPATVPEVNTVASAVIEPRGRGCCAGGGAGCSGTAGRPGSTLRSTSQPAASTATAPASSDVRRSAYSTRVPSSGRKIVLANPPITVTAASPRRRGAGSAIARCTRAKAVS</sequence>
<dbReference type="Proteomes" id="UP000623419">
    <property type="component" value="Unassembled WGS sequence"/>
</dbReference>
<comment type="caution">
    <text evidence="2">The sequence shown here is derived from an EMBL/GenBank/DDBJ whole genome shotgun (WGS) entry which is preliminary data.</text>
</comment>
<keyword evidence="3" id="KW-1185">Reference proteome</keyword>
<feature type="region of interest" description="Disordered" evidence="1">
    <location>
        <begin position="151"/>
        <end position="188"/>
    </location>
</feature>
<feature type="region of interest" description="Disordered" evidence="1">
    <location>
        <begin position="68"/>
        <end position="89"/>
    </location>
</feature>